<dbReference type="Gene3D" id="3.40.630.30">
    <property type="match status" value="1"/>
</dbReference>
<feature type="domain" description="N-acetyltransferase" evidence="3">
    <location>
        <begin position="42"/>
        <end position="176"/>
    </location>
</feature>
<dbReference type="InterPro" id="IPR050680">
    <property type="entry name" value="YpeA/RimI_acetyltransf"/>
</dbReference>
<dbReference type="GO" id="GO:0016747">
    <property type="term" value="F:acyltransferase activity, transferring groups other than amino-acyl groups"/>
    <property type="evidence" value="ECO:0007669"/>
    <property type="project" value="InterPro"/>
</dbReference>
<dbReference type="PROSITE" id="PS51186">
    <property type="entry name" value="GNAT"/>
    <property type="match status" value="1"/>
</dbReference>
<dbReference type="CDD" id="cd04301">
    <property type="entry name" value="NAT_SF"/>
    <property type="match status" value="1"/>
</dbReference>
<evidence type="ECO:0000259" key="3">
    <source>
        <dbReference type="PROSITE" id="PS51186"/>
    </source>
</evidence>
<dbReference type="PANTHER" id="PTHR43420">
    <property type="entry name" value="ACETYLTRANSFERASE"/>
    <property type="match status" value="1"/>
</dbReference>
<dbReference type="Pfam" id="PF00583">
    <property type="entry name" value="Acetyltransf_1"/>
    <property type="match status" value="1"/>
</dbReference>
<protein>
    <submittedName>
        <fullName evidence="4">Acetyltransferase (GNAT) family protein</fullName>
    </submittedName>
</protein>
<organism evidence="4 5">
    <name type="scientific">Pseudomonas migulae</name>
    <dbReference type="NCBI Taxonomy" id="78543"/>
    <lineage>
        <taxon>Bacteria</taxon>
        <taxon>Pseudomonadati</taxon>
        <taxon>Pseudomonadota</taxon>
        <taxon>Gammaproteobacteria</taxon>
        <taxon>Pseudomonadales</taxon>
        <taxon>Pseudomonadaceae</taxon>
        <taxon>Pseudomonas</taxon>
    </lineage>
</organism>
<dbReference type="EMBL" id="FNTY01000002">
    <property type="protein sequence ID" value="SEE92093.1"/>
    <property type="molecule type" value="Genomic_DNA"/>
</dbReference>
<dbReference type="PANTHER" id="PTHR43420:SF47">
    <property type="entry name" value="N-ACETYLTRANSFERASE DOMAIN-CONTAINING PROTEIN"/>
    <property type="match status" value="1"/>
</dbReference>
<accession>A0A1H5MS74</accession>
<evidence type="ECO:0000256" key="2">
    <source>
        <dbReference type="ARBA" id="ARBA00023315"/>
    </source>
</evidence>
<name>A0A1H5MS74_9PSED</name>
<gene>
    <name evidence="4" type="ORF">SAMN04490194_5053</name>
</gene>
<proteinExistence type="predicted"/>
<dbReference type="AlphaFoldDB" id="A0A1H5MS74"/>
<dbReference type="SUPFAM" id="SSF55729">
    <property type="entry name" value="Acyl-CoA N-acyltransferases (Nat)"/>
    <property type="match status" value="1"/>
</dbReference>
<reference evidence="4 5" key="1">
    <citation type="submission" date="2016-10" db="EMBL/GenBank/DDBJ databases">
        <authorList>
            <person name="de Groot N.N."/>
        </authorList>
    </citation>
    <scope>NUCLEOTIDE SEQUENCE [LARGE SCALE GENOMIC DNA]</scope>
    <source>
        <strain evidence="4 5">BS3662</strain>
    </source>
</reference>
<evidence type="ECO:0000313" key="4">
    <source>
        <dbReference type="EMBL" id="SEE92093.1"/>
    </source>
</evidence>
<keyword evidence="1 4" id="KW-0808">Transferase</keyword>
<sequence>MPDRSGQGGRRTGPLSVTEAFCFLMRRNLAEVAPAITWPQGIVLHDYRPELAEAVHRLMELGYLEGGGRVPALDTWQQRFETDPEYDPSLCFIALDADGIVGVCQCWTSAYIKNLVVHPRTQGRGLGRALLLHAFNVFQQRHEGFVDLKVLEDNVRAQRLYESCGMYVVRREPVPA</sequence>
<dbReference type="InterPro" id="IPR016181">
    <property type="entry name" value="Acyl_CoA_acyltransferase"/>
</dbReference>
<dbReference type="Proteomes" id="UP000198985">
    <property type="component" value="Unassembled WGS sequence"/>
</dbReference>
<evidence type="ECO:0000256" key="1">
    <source>
        <dbReference type="ARBA" id="ARBA00022679"/>
    </source>
</evidence>
<evidence type="ECO:0000313" key="5">
    <source>
        <dbReference type="Proteomes" id="UP000198985"/>
    </source>
</evidence>
<dbReference type="InterPro" id="IPR000182">
    <property type="entry name" value="GNAT_dom"/>
</dbReference>
<keyword evidence="2" id="KW-0012">Acyltransferase</keyword>